<evidence type="ECO:0000313" key="3">
    <source>
        <dbReference type="Proteomes" id="UP000654913"/>
    </source>
</evidence>
<protein>
    <submittedName>
        <fullName evidence="2">Uncharacterized protein</fullName>
    </submittedName>
</protein>
<dbReference type="Proteomes" id="UP000654913">
    <property type="component" value="Chromosome 1"/>
</dbReference>
<gene>
    <name evidence="2" type="ORF">APUU_12261A</name>
</gene>
<dbReference type="Gene3D" id="2.60.120.700">
    <property type="entry name" value="Peptidase G1"/>
    <property type="match status" value="1"/>
</dbReference>
<dbReference type="EMBL" id="AP024443">
    <property type="protein sequence ID" value="BCS19433.1"/>
    <property type="molecule type" value="Genomic_DNA"/>
</dbReference>
<accession>A0A7R8AJD6</accession>
<evidence type="ECO:0000313" key="2">
    <source>
        <dbReference type="EMBL" id="BCS19433.1"/>
    </source>
</evidence>
<sequence length="219" mass="22898">MHALSKIVSATTAFTVVVEAAMGPAFSTGPVASDSFIREATSTLTLPKAPSGSSGDASLWVGMGTSNGDLIQSIADNWQSDDWSIYAYTLLSTGENSQMPVQGESSTAVAGDKVTMHYKFDDSTGNYTQTVLVNGESVSTLSTSDGQAQGWGSSVECAAEDCGTMPAHTWTDTKIILDVADPNYINTMGKGEGVTGEMSTSDGGKTWTVTTIEIPEFSF</sequence>
<keyword evidence="1" id="KW-0732">Signal</keyword>
<feature type="signal peptide" evidence="1">
    <location>
        <begin position="1"/>
        <end position="20"/>
    </location>
</feature>
<dbReference type="OrthoDB" id="5086500at2759"/>
<keyword evidence="3" id="KW-1185">Reference proteome</keyword>
<evidence type="ECO:0000256" key="1">
    <source>
        <dbReference type="SAM" id="SignalP"/>
    </source>
</evidence>
<reference evidence="2" key="2">
    <citation type="submission" date="2021-02" db="EMBL/GenBank/DDBJ databases">
        <title>Aspergillus puulaauensis MK2 genome sequence.</title>
        <authorList>
            <person name="Futagami T."/>
            <person name="Mori K."/>
            <person name="Kadooka C."/>
            <person name="Tanaka T."/>
        </authorList>
    </citation>
    <scope>NUCLEOTIDE SEQUENCE</scope>
    <source>
        <strain evidence="2">MK2</strain>
    </source>
</reference>
<dbReference type="InterPro" id="IPR038656">
    <property type="entry name" value="Peptidase_G1_sf"/>
</dbReference>
<dbReference type="AlphaFoldDB" id="A0A7R8AJD6"/>
<organism evidence="2 3">
    <name type="scientific">Aspergillus puulaauensis</name>
    <dbReference type="NCBI Taxonomy" id="1220207"/>
    <lineage>
        <taxon>Eukaryota</taxon>
        <taxon>Fungi</taxon>
        <taxon>Dikarya</taxon>
        <taxon>Ascomycota</taxon>
        <taxon>Pezizomycotina</taxon>
        <taxon>Eurotiomycetes</taxon>
        <taxon>Eurotiomycetidae</taxon>
        <taxon>Eurotiales</taxon>
        <taxon>Aspergillaceae</taxon>
        <taxon>Aspergillus</taxon>
    </lineage>
</organism>
<reference evidence="2" key="1">
    <citation type="submission" date="2021-01" db="EMBL/GenBank/DDBJ databases">
        <authorList>
            <consortium name="Aspergillus puulaauensis MK2 genome sequencing consortium"/>
            <person name="Kazuki M."/>
            <person name="Futagami T."/>
        </authorList>
    </citation>
    <scope>NUCLEOTIDE SEQUENCE</scope>
    <source>
        <strain evidence="2">MK2</strain>
    </source>
</reference>
<dbReference type="KEGG" id="apuu:APUU_12261A"/>
<feature type="chain" id="PRO_5030992236" evidence="1">
    <location>
        <begin position="21"/>
        <end position="219"/>
    </location>
</feature>
<proteinExistence type="predicted"/>
<dbReference type="GeneID" id="64969438"/>
<dbReference type="RefSeq" id="XP_041551627.1">
    <property type="nucleotide sequence ID" value="XM_041698443.1"/>
</dbReference>
<name>A0A7R8AJD6_9EURO</name>